<keyword evidence="3 8" id="KW-0349">Heme</keyword>
<evidence type="ECO:0000256" key="9">
    <source>
        <dbReference type="RuleBase" id="RU000461"/>
    </source>
</evidence>
<dbReference type="GO" id="GO:0004497">
    <property type="term" value="F:monooxygenase activity"/>
    <property type="evidence" value="ECO:0007669"/>
    <property type="project" value="UniProtKB-KW"/>
</dbReference>
<dbReference type="InterPro" id="IPR036396">
    <property type="entry name" value="Cyt_P450_sf"/>
</dbReference>
<comment type="caution">
    <text evidence="11">The sequence shown here is derived from an EMBL/GenBank/DDBJ whole genome shotgun (WGS) entry which is preliminary data.</text>
</comment>
<keyword evidence="7 9" id="KW-0503">Monooxygenase</keyword>
<evidence type="ECO:0000256" key="1">
    <source>
        <dbReference type="ARBA" id="ARBA00001971"/>
    </source>
</evidence>
<dbReference type="AlphaFoldDB" id="A0AAD9YED1"/>
<evidence type="ECO:0000256" key="8">
    <source>
        <dbReference type="PIRSR" id="PIRSR602401-1"/>
    </source>
</evidence>
<evidence type="ECO:0000313" key="11">
    <source>
        <dbReference type="EMBL" id="KAK2758476.1"/>
    </source>
</evidence>
<dbReference type="InterPro" id="IPR001128">
    <property type="entry name" value="Cyt_P450"/>
</dbReference>
<dbReference type="PROSITE" id="PS00086">
    <property type="entry name" value="CYTOCHROME_P450"/>
    <property type="match status" value="1"/>
</dbReference>
<dbReference type="PANTHER" id="PTHR24305:SF157">
    <property type="entry name" value="N-ACETYLTRYPTOPHAN 6-HYDROXYLASE IVOC-RELATED"/>
    <property type="match status" value="1"/>
</dbReference>
<dbReference type="GO" id="GO:0016705">
    <property type="term" value="F:oxidoreductase activity, acting on paired donors, with incorporation or reduction of molecular oxygen"/>
    <property type="evidence" value="ECO:0007669"/>
    <property type="project" value="InterPro"/>
</dbReference>
<comment type="cofactor">
    <cofactor evidence="1 8">
        <name>heme</name>
        <dbReference type="ChEBI" id="CHEBI:30413"/>
    </cofactor>
</comment>
<gene>
    <name evidence="11" type="ORF">CKAH01_05524</name>
</gene>
<dbReference type="InterPro" id="IPR002401">
    <property type="entry name" value="Cyt_P450_E_grp-I"/>
</dbReference>
<keyword evidence="12" id="KW-1185">Reference proteome</keyword>
<keyword evidence="6 8" id="KW-0408">Iron</keyword>
<dbReference type="EMBL" id="VYYT01000189">
    <property type="protein sequence ID" value="KAK2758476.1"/>
    <property type="molecule type" value="Genomic_DNA"/>
</dbReference>
<dbReference type="Pfam" id="PF00067">
    <property type="entry name" value="p450"/>
    <property type="match status" value="1"/>
</dbReference>
<protein>
    <submittedName>
        <fullName evidence="11">Cytochrome P450</fullName>
    </submittedName>
</protein>
<evidence type="ECO:0000256" key="2">
    <source>
        <dbReference type="ARBA" id="ARBA00010617"/>
    </source>
</evidence>
<dbReference type="PRINTS" id="PR00463">
    <property type="entry name" value="EP450I"/>
</dbReference>
<dbReference type="GO" id="GO:0020037">
    <property type="term" value="F:heme binding"/>
    <property type="evidence" value="ECO:0007669"/>
    <property type="project" value="InterPro"/>
</dbReference>
<evidence type="ECO:0000313" key="12">
    <source>
        <dbReference type="Proteomes" id="UP001281614"/>
    </source>
</evidence>
<dbReference type="InterPro" id="IPR017972">
    <property type="entry name" value="Cyt_P450_CS"/>
</dbReference>
<evidence type="ECO:0000256" key="6">
    <source>
        <dbReference type="ARBA" id="ARBA00023004"/>
    </source>
</evidence>
<dbReference type="InterPro" id="IPR050121">
    <property type="entry name" value="Cytochrome_P450_monoxygenase"/>
</dbReference>
<keyword evidence="4 8" id="KW-0479">Metal-binding</keyword>
<dbReference type="Gene3D" id="1.10.630.10">
    <property type="entry name" value="Cytochrome P450"/>
    <property type="match status" value="1"/>
</dbReference>
<name>A0AAD9YED1_COLKA</name>
<comment type="similarity">
    <text evidence="2 9">Belongs to the cytochrome P450 family.</text>
</comment>
<dbReference type="PRINTS" id="PR00385">
    <property type="entry name" value="P450"/>
</dbReference>
<dbReference type="Proteomes" id="UP001281614">
    <property type="component" value="Unassembled WGS sequence"/>
</dbReference>
<keyword evidence="10" id="KW-0472">Membrane</keyword>
<evidence type="ECO:0000256" key="7">
    <source>
        <dbReference type="ARBA" id="ARBA00023033"/>
    </source>
</evidence>
<keyword evidence="10" id="KW-0812">Transmembrane</keyword>
<sequence>MGLLTYIAHGGSVWPAVFVTIFVLLFYAFVLGLYRLTFHPLSKFPGPKLSAFTGWYELYVDTFGGPRETFAYQIQRMHQKYGPIVRINPHELHVSDHEFFDAIYAGGSARRNKYPPSAGVQGTPDGIFGTVDHELHRRRRAAISGFFSRQSVLNHEDLIHEKVDLLCEVFKQAMFDGEPMNIRIPLLAFTTDFYCAHALGENGNMKLLQDQEKAQVWRHSIIGLLHMTPFVRQFPWMIPYALELPLWLIKMISADMALDIRQQAKVAIDSFKSTQAKSETPGDLMQAILSSSLPDSEKSYKRMAQEGFSVLTASGDTIARTLTTAIYHLLANPAYLEQLRDELDSAMPDPNASVHLKSLESLTWFPAVIKESLRIAALITSRAVLQAPTECLKYNDWIIPPNTPIGTTLADLMMDPHVFPEPRYFDPGRWLESHPLYARNMKYFVPFHRGHRNCIGIKSVLTAESSHRCVQSFHVTDLNHSLAWAEMYIALAKLFRRFDLKLYGVVRERDIDHHRDCFLGEPRDDTKGVRVKILGLRE</sequence>
<feature type="binding site" description="axial binding residue" evidence="8">
    <location>
        <position position="454"/>
    </location>
    <ligand>
        <name>heme</name>
        <dbReference type="ChEBI" id="CHEBI:30413"/>
    </ligand>
    <ligandPart>
        <name>Fe</name>
        <dbReference type="ChEBI" id="CHEBI:18248"/>
    </ligandPart>
</feature>
<keyword evidence="10" id="KW-1133">Transmembrane helix</keyword>
<feature type="transmembrane region" description="Helical" evidence="10">
    <location>
        <begin position="12"/>
        <end position="34"/>
    </location>
</feature>
<dbReference type="GO" id="GO:0005506">
    <property type="term" value="F:iron ion binding"/>
    <property type="evidence" value="ECO:0007669"/>
    <property type="project" value="InterPro"/>
</dbReference>
<accession>A0AAD9YED1</accession>
<organism evidence="11 12">
    <name type="scientific">Colletotrichum kahawae</name>
    <name type="common">Coffee berry disease fungus</name>
    <dbReference type="NCBI Taxonomy" id="34407"/>
    <lineage>
        <taxon>Eukaryota</taxon>
        <taxon>Fungi</taxon>
        <taxon>Dikarya</taxon>
        <taxon>Ascomycota</taxon>
        <taxon>Pezizomycotina</taxon>
        <taxon>Sordariomycetes</taxon>
        <taxon>Hypocreomycetidae</taxon>
        <taxon>Glomerellales</taxon>
        <taxon>Glomerellaceae</taxon>
        <taxon>Colletotrichum</taxon>
        <taxon>Colletotrichum gloeosporioides species complex</taxon>
    </lineage>
</organism>
<proteinExistence type="inferred from homology"/>
<keyword evidence="5 9" id="KW-0560">Oxidoreductase</keyword>
<evidence type="ECO:0000256" key="5">
    <source>
        <dbReference type="ARBA" id="ARBA00023002"/>
    </source>
</evidence>
<dbReference type="CDD" id="cd11062">
    <property type="entry name" value="CYP58-like"/>
    <property type="match status" value="1"/>
</dbReference>
<dbReference type="SUPFAM" id="SSF48264">
    <property type="entry name" value="Cytochrome P450"/>
    <property type="match status" value="1"/>
</dbReference>
<evidence type="ECO:0000256" key="3">
    <source>
        <dbReference type="ARBA" id="ARBA00022617"/>
    </source>
</evidence>
<reference evidence="11" key="1">
    <citation type="submission" date="2023-02" db="EMBL/GenBank/DDBJ databases">
        <title>Colletotrichum kahawae CIFC_Que2 genome sequencing and assembly.</title>
        <authorList>
            <person name="Baroncelli R."/>
        </authorList>
    </citation>
    <scope>NUCLEOTIDE SEQUENCE</scope>
    <source>
        <strain evidence="11">CIFC_Que2</strain>
    </source>
</reference>
<evidence type="ECO:0000256" key="4">
    <source>
        <dbReference type="ARBA" id="ARBA00022723"/>
    </source>
</evidence>
<dbReference type="PANTHER" id="PTHR24305">
    <property type="entry name" value="CYTOCHROME P450"/>
    <property type="match status" value="1"/>
</dbReference>
<evidence type="ECO:0000256" key="10">
    <source>
        <dbReference type="SAM" id="Phobius"/>
    </source>
</evidence>